<organism evidence="6 7">
    <name type="scientific">Breznakiella homolactica</name>
    <dbReference type="NCBI Taxonomy" id="2798577"/>
    <lineage>
        <taxon>Bacteria</taxon>
        <taxon>Pseudomonadati</taxon>
        <taxon>Spirochaetota</taxon>
        <taxon>Spirochaetia</taxon>
        <taxon>Spirochaetales</taxon>
        <taxon>Breznakiellaceae</taxon>
        <taxon>Breznakiella</taxon>
    </lineage>
</organism>
<dbReference type="Proteomes" id="UP000595917">
    <property type="component" value="Chromosome"/>
</dbReference>
<dbReference type="PANTHER" id="PTHR46193:SF18">
    <property type="entry name" value="HEXITOL PHOSPHATASE B"/>
    <property type="match status" value="1"/>
</dbReference>
<keyword evidence="6" id="KW-0378">Hydrolase</keyword>
<dbReference type="SUPFAM" id="SSF56784">
    <property type="entry name" value="HAD-like"/>
    <property type="match status" value="1"/>
</dbReference>
<name>A0A7T7XPD9_9SPIR</name>
<proteinExistence type="inferred from homology"/>
<dbReference type="RefSeq" id="WP_215627370.1">
    <property type="nucleotide sequence ID" value="NZ_CP067089.2"/>
</dbReference>
<reference evidence="6" key="1">
    <citation type="submission" date="2021-01" db="EMBL/GenBank/DDBJ databases">
        <title>Description of Breznakiella homolactica.</title>
        <authorList>
            <person name="Song Y."/>
            <person name="Brune A."/>
        </authorList>
    </citation>
    <scope>NUCLEOTIDE SEQUENCE</scope>
    <source>
        <strain evidence="6">RmG30</strain>
    </source>
</reference>
<dbReference type="InterPro" id="IPR006439">
    <property type="entry name" value="HAD-SF_hydro_IA"/>
</dbReference>
<evidence type="ECO:0000256" key="1">
    <source>
        <dbReference type="ARBA" id="ARBA00001946"/>
    </source>
</evidence>
<accession>A0A7T7XPD9</accession>
<dbReference type="GO" id="GO:0046872">
    <property type="term" value="F:metal ion binding"/>
    <property type="evidence" value="ECO:0007669"/>
    <property type="project" value="UniProtKB-KW"/>
</dbReference>
<dbReference type="Gene3D" id="1.10.150.240">
    <property type="entry name" value="Putative phosphatase, domain 2"/>
    <property type="match status" value="1"/>
</dbReference>
<evidence type="ECO:0000313" key="6">
    <source>
        <dbReference type="EMBL" id="QQO10066.1"/>
    </source>
</evidence>
<dbReference type="InterPro" id="IPR023198">
    <property type="entry name" value="PGP-like_dom2"/>
</dbReference>
<evidence type="ECO:0000256" key="5">
    <source>
        <dbReference type="ARBA" id="ARBA00023277"/>
    </source>
</evidence>
<dbReference type="EMBL" id="CP067089">
    <property type="protein sequence ID" value="QQO10066.1"/>
    <property type="molecule type" value="Genomic_DNA"/>
</dbReference>
<dbReference type="SFLD" id="SFLDG01135">
    <property type="entry name" value="C1.5.6:_HAD__Beta-PGM__Phospha"/>
    <property type="match status" value="1"/>
</dbReference>
<keyword evidence="7" id="KW-1185">Reference proteome</keyword>
<dbReference type="NCBIfam" id="TIGR01549">
    <property type="entry name" value="HAD-SF-IA-v1"/>
    <property type="match status" value="1"/>
</dbReference>
<dbReference type="AlphaFoldDB" id="A0A7T7XPD9"/>
<dbReference type="NCBIfam" id="TIGR01509">
    <property type="entry name" value="HAD-SF-IA-v3"/>
    <property type="match status" value="1"/>
</dbReference>
<dbReference type="KEGG" id="bhc:JFL75_03880"/>
<keyword evidence="3" id="KW-0479">Metal-binding</keyword>
<dbReference type="InterPro" id="IPR041492">
    <property type="entry name" value="HAD_2"/>
</dbReference>
<comment type="similarity">
    <text evidence="2">Belongs to the HAD-like hydrolase superfamily. CbbY/CbbZ/Gph/YieH family.</text>
</comment>
<dbReference type="InterPro" id="IPR036412">
    <property type="entry name" value="HAD-like_sf"/>
</dbReference>
<dbReference type="SFLD" id="SFLDG01129">
    <property type="entry name" value="C1.5:_HAD__Beta-PGM__Phosphata"/>
    <property type="match status" value="1"/>
</dbReference>
<dbReference type="Gene3D" id="3.40.50.1000">
    <property type="entry name" value="HAD superfamily/HAD-like"/>
    <property type="match status" value="1"/>
</dbReference>
<dbReference type="SFLD" id="SFLDS00003">
    <property type="entry name" value="Haloacid_Dehalogenase"/>
    <property type="match status" value="1"/>
</dbReference>
<gene>
    <name evidence="6" type="ORF">JFL75_03880</name>
</gene>
<dbReference type="GO" id="GO:0016787">
    <property type="term" value="F:hydrolase activity"/>
    <property type="evidence" value="ECO:0007669"/>
    <property type="project" value="UniProtKB-KW"/>
</dbReference>
<evidence type="ECO:0000313" key="7">
    <source>
        <dbReference type="Proteomes" id="UP000595917"/>
    </source>
</evidence>
<protein>
    <submittedName>
        <fullName evidence="6">HAD-IA family hydrolase</fullName>
    </submittedName>
</protein>
<keyword evidence="5" id="KW-0119">Carbohydrate metabolism</keyword>
<evidence type="ECO:0000256" key="4">
    <source>
        <dbReference type="ARBA" id="ARBA00022842"/>
    </source>
</evidence>
<sequence length="223" mass="24153">MKQRSITVITAIIFDMDGVLADSELLHVLASQRLLERYGVTVDEAFLRRYTGMDNAVFLGDVIREFGLDAAIPELHKQRVDILVGLLREQVEPVSGMEEMVRGISDLPVKRGLASSSPRPVVMTILKKFDLFEWFDAVVTGDDVERGKPDPGIFLEAARQLGVSPADCIVVEDSKNGVAAAVAAGMDVIGFFNPNSGDQDLSRAGRVVDSLEAIPGLIRASAV</sequence>
<dbReference type="InterPro" id="IPR051600">
    <property type="entry name" value="Beta-PGM-like"/>
</dbReference>
<comment type="cofactor">
    <cofactor evidence="1">
        <name>Mg(2+)</name>
        <dbReference type="ChEBI" id="CHEBI:18420"/>
    </cofactor>
</comment>
<keyword evidence="4" id="KW-0460">Magnesium</keyword>
<evidence type="ECO:0000256" key="2">
    <source>
        <dbReference type="ARBA" id="ARBA00006171"/>
    </source>
</evidence>
<dbReference type="InterPro" id="IPR023214">
    <property type="entry name" value="HAD_sf"/>
</dbReference>
<evidence type="ECO:0000256" key="3">
    <source>
        <dbReference type="ARBA" id="ARBA00022723"/>
    </source>
</evidence>
<dbReference type="Pfam" id="PF13419">
    <property type="entry name" value="HAD_2"/>
    <property type="match status" value="1"/>
</dbReference>
<dbReference type="PANTHER" id="PTHR46193">
    <property type="entry name" value="6-PHOSPHOGLUCONATE PHOSPHATASE"/>
    <property type="match status" value="1"/>
</dbReference>
<dbReference type="PRINTS" id="PR00413">
    <property type="entry name" value="HADHALOGNASE"/>
</dbReference>